<evidence type="ECO:0000313" key="3">
    <source>
        <dbReference type="Proteomes" id="UP000383932"/>
    </source>
</evidence>
<dbReference type="Proteomes" id="UP000383932">
    <property type="component" value="Unassembled WGS sequence"/>
</dbReference>
<dbReference type="EMBL" id="SSOP01001239">
    <property type="protein sequence ID" value="KAB5578905.1"/>
    <property type="molecule type" value="Genomic_DNA"/>
</dbReference>
<reference evidence="2 3" key="1">
    <citation type="journal article" date="2019" name="Fungal Biol. Biotechnol.">
        <title>Draft genome sequence of fastidious pathogen Ceratobasidium theobromae, which causes vascular-streak dieback in Theobroma cacao.</title>
        <authorList>
            <person name="Ali S.S."/>
            <person name="Asman A."/>
            <person name="Shao J."/>
            <person name="Firmansyah A.P."/>
            <person name="Susilo A.W."/>
            <person name="Rosmana A."/>
            <person name="McMahon P."/>
            <person name="Junaid M."/>
            <person name="Guest D."/>
            <person name="Kheng T.Y."/>
            <person name="Meinhardt L.W."/>
            <person name="Bailey B.A."/>
        </authorList>
    </citation>
    <scope>NUCLEOTIDE SEQUENCE [LARGE SCALE GENOMIC DNA]</scope>
    <source>
        <strain evidence="2 3">CT2</strain>
    </source>
</reference>
<gene>
    <name evidence="2" type="ORF">CTheo_9269</name>
</gene>
<evidence type="ECO:0000313" key="2">
    <source>
        <dbReference type="EMBL" id="KAB5578905.1"/>
    </source>
</evidence>
<feature type="region of interest" description="Disordered" evidence="1">
    <location>
        <begin position="1"/>
        <end position="75"/>
    </location>
</feature>
<sequence length="75" mass="7786">MNEARQGLPTPDGLRLSPREHLGESADMSLLPSNGSCTPTSDRDAALSTSTGPTRYDTGGLDDTPAGITDQDALL</sequence>
<dbReference type="AlphaFoldDB" id="A0A5N5PH59"/>
<accession>A0A5N5PH59</accession>
<evidence type="ECO:0000256" key="1">
    <source>
        <dbReference type="SAM" id="MobiDB-lite"/>
    </source>
</evidence>
<organism evidence="2 3">
    <name type="scientific">Ceratobasidium theobromae</name>
    <dbReference type="NCBI Taxonomy" id="1582974"/>
    <lineage>
        <taxon>Eukaryota</taxon>
        <taxon>Fungi</taxon>
        <taxon>Dikarya</taxon>
        <taxon>Basidiomycota</taxon>
        <taxon>Agaricomycotina</taxon>
        <taxon>Agaricomycetes</taxon>
        <taxon>Cantharellales</taxon>
        <taxon>Ceratobasidiaceae</taxon>
        <taxon>Ceratobasidium</taxon>
    </lineage>
</organism>
<comment type="caution">
    <text evidence="2">The sequence shown here is derived from an EMBL/GenBank/DDBJ whole genome shotgun (WGS) entry which is preliminary data.</text>
</comment>
<protein>
    <submittedName>
        <fullName evidence="2">Uncharacterized protein</fullName>
    </submittedName>
</protein>
<name>A0A5N5PH59_9AGAM</name>
<proteinExistence type="predicted"/>
<keyword evidence="3" id="KW-1185">Reference proteome</keyword>
<feature type="compositionally biased region" description="Polar residues" evidence="1">
    <location>
        <begin position="31"/>
        <end position="40"/>
    </location>
</feature>